<dbReference type="InterPro" id="IPR001972">
    <property type="entry name" value="Stomatin_HflK_fam"/>
</dbReference>
<comment type="similarity">
    <text evidence="2">Belongs to the band 7/mec-2 family.</text>
</comment>
<accession>A0A0N4T876</accession>
<dbReference type="STRING" id="6280.A0A0N4T876"/>
<proteinExistence type="inferred from homology"/>
<evidence type="ECO:0000313" key="5">
    <source>
        <dbReference type="EMBL" id="VDN85563.1"/>
    </source>
</evidence>
<keyword evidence="3" id="KW-0472">Membrane</keyword>
<dbReference type="Gene3D" id="3.30.479.30">
    <property type="entry name" value="Band 7 domain"/>
    <property type="match status" value="1"/>
</dbReference>
<comment type="subcellular location">
    <subcellularLocation>
        <location evidence="1">Membrane</location>
    </subcellularLocation>
</comment>
<evidence type="ECO:0000256" key="2">
    <source>
        <dbReference type="ARBA" id="ARBA00008164"/>
    </source>
</evidence>
<dbReference type="GO" id="GO:0009898">
    <property type="term" value="C:cytoplasmic side of plasma membrane"/>
    <property type="evidence" value="ECO:0007669"/>
    <property type="project" value="UniProtKB-ARBA"/>
</dbReference>
<evidence type="ECO:0000256" key="1">
    <source>
        <dbReference type="ARBA" id="ARBA00004370"/>
    </source>
</evidence>
<dbReference type="EMBL" id="UZAD01002064">
    <property type="protein sequence ID" value="VDN85563.1"/>
    <property type="molecule type" value="Genomic_DNA"/>
</dbReference>
<reference evidence="7" key="1">
    <citation type="submission" date="2017-02" db="UniProtKB">
        <authorList>
            <consortium name="WormBaseParasite"/>
        </authorList>
    </citation>
    <scope>IDENTIFICATION</scope>
</reference>
<dbReference type="SUPFAM" id="SSF117892">
    <property type="entry name" value="Band 7/SPFH domain"/>
    <property type="match status" value="1"/>
</dbReference>
<dbReference type="FunFam" id="3.30.479.30:FF:000004">
    <property type="entry name" value="Putative membrane protease family, stomatin"/>
    <property type="match status" value="1"/>
</dbReference>
<name>A0A0N4T876_BRUPA</name>
<evidence type="ECO:0000259" key="4">
    <source>
        <dbReference type="Pfam" id="PF01145"/>
    </source>
</evidence>
<dbReference type="InterPro" id="IPR036013">
    <property type="entry name" value="Band_7/SPFH_dom_sf"/>
</dbReference>
<evidence type="ECO:0000256" key="3">
    <source>
        <dbReference type="ARBA" id="ARBA00023136"/>
    </source>
</evidence>
<gene>
    <name evidence="5" type="ORF">BPAG_LOCUS4377</name>
</gene>
<evidence type="ECO:0000313" key="6">
    <source>
        <dbReference type="Proteomes" id="UP000278627"/>
    </source>
</evidence>
<dbReference type="PANTHER" id="PTHR10264">
    <property type="entry name" value="BAND 7 PROTEIN-RELATED"/>
    <property type="match status" value="1"/>
</dbReference>
<organism evidence="7">
    <name type="scientific">Brugia pahangi</name>
    <name type="common">Filarial nematode worm</name>
    <dbReference type="NCBI Taxonomy" id="6280"/>
    <lineage>
        <taxon>Eukaryota</taxon>
        <taxon>Metazoa</taxon>
        <taxon>Ecdysozoa</taxon>
        <taxon>Nematoda</taxon>
        <taxon>Chromadorea</taxon>
        <taxon>Rhabditida</taxon>
        <taxon>Spirurina</taxon>
        <taxon>Spiruromorpha</taxon>
        <taxon>Filarioidea</taxon>
        <taxon>Onchocercidae</taxon>
        <taxon>Brugia</taxon>
    </lineage>
</organism>
<dbReference type="Pfam" id="PF01145">
    <property type="entry name" value="Band_7"/>
    <property type="match status" value="1"/>
</dbReference>
<dbReference type="InterPro" id="IPR043202">
    <property type="entry name" value="Band-7_stomatin-like"/>
</dbReference>
<dbReference type="AlphaFoldDB" id="A0A0N4T876"/>
<dbReference type="Proteomes" id="UP000278627">
    <property type="component" value="Unassembled WGS sequence"/>
</dbReference>
<dbReference type="PRINTS" id="PR00721">
    <property type="entry name" value="STOMATIN"/>
</dbReference>
<keyword evidence="6" id="KW-1185">Reference proteome</keyword>
<feature type="domain" description="Band 7" evidence="4">
    <location>
        <begin position="8"/>
        <end position="78"/>
    </location>
</feature>
<reference evidence="5 6" key="2">
    <citation type="submission" date="2018-11" db="EMBL/GenBank/DDBJ databases">
        <authorList>
            <consortium name="Pathogen Informatics"/>
        </authorList>
    </citation>
    <scope>NUCLEOTIDE SEQUENCE [LARGE SCALE GENOMIC DNA]</scope>
</reference>
<protein>
    <submittedName>
        <fullName evidence="7">PHB domain-containing protein</fullName>
    </submittedName>
</protein>
<dbReference type="PANTHER" id="PTHR10264:SF127">
    <property type="entry name" value="PODOCIN"/>
    <property type="match status" value="1"/>
</dbReference>
<dbReference type="InterPro" id="IPR001107">
    <property type="entry name" value="Band_7"/>
</dbReference>
<evidence type="ECO:0000313" key="7">
    <source>
        <dbReference type="WBParaSite" id="BPAG_0000441301-mRNA-1"/>
    </source>
</evidence>
<sequence>MYVGADANILTKDSVTVSVDAVIYYRICNATISVANVENVHHSTRLLAQTTLRNMLGTKSLSEILSDRDAIALSMQNLIYVYF</sequence>
<dbReference type="WBParaSite" id="BPAG_0000441301-mRNA-1">
    <property type="protein sequence ID" value="BPAG_0000441301-mRNA-1"/>
    <property type="gene ID" value="BPAG_0000441301"/>
</dbReference>